<feature type="compositionally biased region" description="Low complexity" evidence="1">
    <location>
        <begin position="16"/>
        <end position="31"/>
    </location>
</feature>
<feature type="compositionally biased region" description="Basic and acidic residues" evidence="1">
    <location>
        <begin position="38"/>
        <end position="47"/>
    </location>
</feature>
<protein>
    <submittedName>
        <fullName evidence="2">Uncharacterized protein</fullName>
    </submittedName>
</protein>
<reference evidence="2 3" key="1">
    <citation type="submission" date="2021-03" db="EMBL/GenBank/DDBJ databases">
        <title>Sequencing the genomes of 1000 actinobacteria strains.</title>
        <authorList>
            <person name="Klenk H.-P."/>
        </authorList>
    </citation>
    <scope>NUCLEOTIDE SEQUENCE [LARGE SCALE GENOMIC DNA]</scope>
    <source>
        <strain evidence="2 3">DSM 15797</strain>
    </source>
</reference>
<evidence type="ECO:0000313" key="3">
    <source>
        <dbReference type="Proteomes" id="UP001296993"/>
    </source>
</evidence>
<feature type="compositionally biased region" description="Polar residues" evidence="1">
    <location>
        <begin position="1"/>
        <end position="13"/>
    </location>
</feature>
<organism evidence="2 3">
    <name type="scientific">Paeniglutamicibacter kerguelensis</name>
    <dbReference type="NCBI Taxonomy" id="254788"/>
    <lineage>
        <taxon>Bacteria</taxon>
        <taxon>Bacillati</taxon>
        <taxon>Actinomycetota</taxon>
        <taxon>Actinomycetes</taxon>
        <taxon>Micrococcales</taxon>
        <taxon>Micrococcaceae</taxon>
        <taxon>Paeniglutamicibacter</taxon>
    </lineage>
</organism>
<comment type="caution">
    <text evidence="2">The sequence shown here is derived from an EMBL/GenBank/DDBJ whole genome shotgun (WGS) entry which is preliminary data.</text>
</comment>
<feature type="region of interest" description="Disordered" evidence="1">
    <location>
        <begin position="1"/>
        <end position="47"/>
    </location>
</feature>
<evidence type="ECO:0000256" key="1">
    <source>
        <dbReference type="SAM" id="MobiDB-lite"/>
    </source>
</evidence>
<dbReference type="Proteomes" id="UP001296993">
    <property type="component" value="Unassembled WGS sequence"/>
</dbReference>
<name>A0ABS4X9C2_9MICC</name>
<evidence type="ECO:0000313" key="2">
    <source>
        <dbReference type="EMBL" id="MBP2385057.1"/>
    </source>
</evidence>
<dbReference type="EMBL" id="JAGIOF010000001">
    <property type="protein sequence ID" value="MBP2385057.1"/>
    <property type="molecule type" value="Genomic_DNA"/>
</dbReference>
<accession>A0ABS4X9C2</accession>
<keyword evidence="3" id="KW-1185">Reference proteome</keyword>
<sequence length="47" mass="4596">MSTSALPEFTVTSPEGAAATATAGVAGPGTARPLRSTPDARIDSNHG</sequence>
<dbReference type="RefSeq" id="WP_209995808.1">
    <property type="nucleotide sequence ID" value="NZ_BAAAJY010000020.1"/>
</dbReference>
<proteinExistence type="predicted"/>
<gene>
    <name evidence="2" type="ORF">JOF47_000568</name>
</gene>